<dbReference type="AlphaFoldDB" id="A0A369J4I4"/>
<evidence type="ECO:0000313" key="2">
    <source>
        <dbReference type="EMBL" id="RDB15315.1"/>
    </source>
</evidence>
<name>A0A369J4I4_HYPMA</name>
<feature type="compositionally biased region" description="Polar residues" evidence="1">
    <location>
        <begin position="36"/>
        <end position="60"/>
    </location>
</feature>
<reference evidence="2" key="1">
    <citation type="submission" date="2018-04" db="EMBL/GenBank/DDBJ databases">
        <title>Whole genome sequencing of Hypsizygus marmoreus.</title>
        <authorList>
            <person name="Choi I.-G."/>
            <person name="Min B."/>
            <person name="Kim J.-G."/>
            <person name="Kim S."/>
            <person name="Oh Y.-L."/>
            <person name="Kong W.-S."/>
            <person name="Park H."/>
            <person name="Jeong J."/>
            <person name="Song E.-S."/>
        </authorList>
    </citation>
    <scope>NUCLEOTIDE SEQUENCE [LARGE SCALE GENOMIC DNA]</scope>
    <source>
        <strain evidence="2">51987-8</strain>
    </source>
</reference>
<comment type="caution">
    <text evidence="2">The sequence shown here is derived from an EMBL/GenBank/DDBJ whole genome shotgun (WGS) entry which is preliminary data.</text>
</comment>
<protein>
    <submittedName>
        <fullName evidence="2">Uncharacterized protein</fullName>
    </submittedName>
</protein>
<evidence type="ECO:0000256" key="1">
    <source>
        <dbReference type="SAM" id="MobiDB-lite"/>
    </source>
</evidence>
<dbReference type="Proteomes" id="UP000076154">
    <property type="component" value="Unassembled WGS sequence"/>
</dbReference>
<feature type="region of interest" description="Disordered" evidence="1">
    <location>
        <begin position="36"/>
        <end position="71"/>
    </location>
</feature>
<evidence type="ECO:0000313" key="3">
    <source>
        <dbReference type="Proteomes" id="UP000076154"/>
    </source>
</evidence>
<gene>
    <name evidence="2" type="ORF">Hypma_004758</name>
</gene>
<organism evidence="2 3">
    <name type="scientific">Hypsizygus marmoreus</name>
    <name type="common">White beech mushroom</name>
    <name type="synonym">Agaricus marmoreus</name>
    <dbReference type="NCBI Taxonomy" id="39966"/>
    <lineage>
        <taxon>Eukaryota</taxon>
        <taxon>Fungi</taxon>
        <taxon>Dikarya</taxon>
        <taxon>Basidiomycota</taxon>
        <taxon>Agaricomycotina</taxon>
        <taxon>Agaricomycetes</taxon>
        <taxon>Agaricomycetidae</taxon>
        <taxon>Agaricales</taxon>
        <taxon>Tricholomatineae</taxon>
        <taxon>Lyophyllaceae</taxon>
        <taxon>Hypsizygus</taxon>
    </lineage>
</organism>
<dbReference type="EMBL" id="LUEZ02000184">
    <property type="protein sequence ID" value="RDB15315.1"/>
    <property type="molecule type" value="Genomic_DNA"/>
</dbReference>
<proteinExistence type="predicted"/>
<accession>A0A369J4I4</accession>
<keyword evidence="3" id="KW-1185">Reference proteome</keyword>
<dbReference type="InParanoid" id="A0A369J4I4"/>
<sequence>MPSTTDDDRKYYIIERTLIDRPSKIRGSSESHLLCNMTSVSQPSATQRGVNSKLPFTTDQSGEDGGIGRTR</sequence>